<comment type="caution">
    <text evidence="2">The sequence shown here is derived from an EMBL/GenBank/DDBJ whole genome shotgun (WGS) entry which is preliminary data.</text>
</comment>
<proteinExistence type="predicted"/>
<dbReference type="Proteomes" id="UP000324222">
    <property type="component" value="Unassembled WGS sequence"/>
</dbReference>
<protein>
    <submittedName>
        <fullName evidence="2">Uncharacterized protein</fullName>
    </submittedName>
</protein>
<accession>A0A5B7ENU8</accession>
<evidence type="ECO:0000256" key="1">
    <source>
        <dbReference type="SAM" id="MobiDB-lite"/>
    </source>
</evidence>
<gene>
    <name evidence="2" type="ORF">E2C01_028519</name>
</gene>
<evidence type="ECO:0000313" key="2">
    <source>
        <dbReference type="EMBL" id="MPC35105.1"/>
    </source>
</evidence>
<keyword evidence="3" id="KW-1185">Reference proteome</keyword>
<dbReference type="EMBL" id="VSRR010003200">
    <property type="protein sequence ID" value="MPC35105.1"/>
    <property type="molecule type" value="Genomic_DNA"/>
</dbReference>
<evidence type="ECO:0000313" key="3">
    <source>
        <dbReference type="Proteomes" id="UP000324222"/>
    </source>
</evidence>
<feature type="region of interest" description="Disordered" evidence="1">
    <location>
        <begin position="1"/>
        <end position="34"/>
    </location>
</feature>
<reference evidence="2 3" key="1">
    <citation type="submission" date="2019-05" db="EMBL/GenBank/DDBJ databases">
        <title>Another draft genome of Portunus trituberculatus and its Hox gene families provides insights of decapod evolution.</title>
        <authorList>
            <person name="Jeong J.-H."/>
            <person name="Song I."/>
            <person name="Kim S."/>
            <person name="Choi T."/>
            <person name="Kim D."/>
            <person name="Ryu S."/>
            <person name="Kim W."/>
        </authorList>
    </citation>
    <scope>NUCLEOTIDE SEQUENCE [LARGE SCALE GENOMIC DNA]</scope>
    <source>
        <tissue evidence="2">Muscle</tissue>
    </source>
</reference>
<sequence length="84" mass="9816">MVRAEEDSSAPVLSPRPTSERTHTPCISKSSPRPRFDKWDINKLETDQYVPWQAPCVPHWPVRCSPRHWVNIDEDTPEFYANIL</sequence>
<name>A0A5B7ENU8_PORTR</name>
<dbReference type="AlphaFoldDB" id="A0A5B7ENU8"/>
<organism evidence="2 3">
    <name type="scientific">Portunus trituberculatus</name>
    <name type="common">Swimming crab</name>
    <name type="synonym">Neptunus trituberculatus</name>
    <dbReference type="NCBI Taxonomy" id="210409"/>
    <lineage>
        <taxon>Eukaryota</taxon>
        <taxon>Metazoa</taxon>
        <taxon>Ecdysozoa</taxon>
        <taxon>Arthropoda</taxon>
        <taxon>Crustacea</taxon>
        <taxon>Multicrustacea</taxon>
        <taxon>Malacostraca</taxon>
        <taxon>Eumalacostraca</taxon>
        <taxon>Eucarida</taxon>
        <taxon>Decapoda</taxon>
        <taxon>Pleocyemata</taxon>
        <taxon>Brachyura</taxon>
        <taxon>Eubrachyura</taxon>
        <taxon>Portunoidea</taxon>
        <taxon>Portunidae</taxon>
        <taxon>Portuninae</taxon>
        <taxon>Portunus</taxon>
    </lineage>
</organism>